<reference evidence="3" key="1">
    <citation type="submission" date="2010-08" db="EMBL/GenBank/DDBJ databases">
        <authorList>
            <consortium name="Caenorhabditis japonica Sequencing Consortium"/>
            <person name="Wilson R.K."/>
        </authorList>
    </citation>
    <scope>NUCLEOTIDE SEQUENCE [LARGE SCALE GENOMIC DNA]</scope>
    <source>
        <strain evidence="3">DF5081</strain>
    </source>
</reference>
<dbReference type="AlphaFoldDB" id="A0A8R1IS18"/>
<dbReference type="Proteomes" id="UP000005237">
    <property type="component" value="Unassembled WGS sequence"/>
</dbReference>
<dbReference type="SUPFAM" id="SSF56672">
    <property type="entry name" value="DNA/RNA polymerases"/>
    <property type="match status" value="1"/>
</dbReference>
<dbReference type="PROSITE" id="PS50878">
    <property type="entry name" value="RT_POL"/>
    <property type="match status" value="1"/>
</dbReference>
<accession>A0A8R1IS18</accession>
<feature type="domain" description="Reverse transcriptase" evidence="1">
    <location>
        <begin position="108"/>
        <end position="232"/>
    </location>
</feature>
<evidence type="ECO:0000313" key="2">
    <source>
        <dbReference type="EnsemblMetazoa" id="CJA42370.1"/>
    </source>
</evidence>
<name>A0A8R1IS18_CAEJA</name>
<sequence>MSADSGNENVFDNAVLNGLGGNFNDSGVDDCLREQVKICHHDFERAEHVYRSWPPTYARYVNHKSPTALASLRSVHDQLDEYFIRAGSYHNATIEAGNLHHLTAALNQVLANGRTPEDWRTVKISLLTKPTKPKKGKDYRPVTFSSIISKLFTKILTKRITAKSEDYLEESQAGFRRGKECADNIQVVSQIWEKCTEFKIPLVAVFLDFSCAFDNLDWKKISDVLKNLKIGE</sequence>
<evidence type="ECO:0000313" key="3">
    <source>
        <dbReference type="Proteomes" id="UP000005237"/>
    </source>
</evidence>
<keyword evidence="3" id="KW-1185">Reference proteome</keyword>
<dbReference type="Pfam" id="PF00078">
    <property type="entry name" value="RVT_1"/>
    <property type="match status" value="1"/>
</dbReference>
<proteinExistence type="predicted"/>
<protein>
    <submittedName>
        <fullName evidence="2">Reverse transcriptase domain-containing protein</fullName>
    </submittedName>
</protein>
<dbReference type="InterPro" id="IPR000477">
    <property type="entry name" value="RT_dom"/>
</dbReference>
<reference evidence="2" key="2">
    <citation type="submission" date="2022-06" db="UniProtKB">
        <authorList>
            <consortium name="EnsemblMetazoa"/>
        </authorList>
    </citation>
    <scope>IDENTIFICATION</scope>
    <source>
        <strain evidence="2">DF5081</strain>
    </source>
</reference>
<organism evidence="2 3">
    <name type="scientific">Caenorhabditis japonica</name>
    <dbReference type="NCBI Taxonomy" id="281687"/>
    <lineage>
        <taxon>Eukaryota</taxon>
        <taxon>Metazoa</taxon>
        <taxon>Ecdysozoa</taxon>
        <taxon>Nematoda</taxon>
        <taxon>Chromadorea</taxon>
        <taxon>Rhabditida</taxon>
        <taxon>Rhabditina</taxon>
        <taxon>Rhabditomorpha</taxon>
        <taxon>Rhabditoidea</taxon>
        <taxon>Rhabditidae</taxon>
        <taxon>Peloderinae</taxon>
        <taxon>Caenorhabditis</taxon>
    </lineage>
</organism>
<dbReference type="EnsemblMetazoa" id="CJA42370.1">
    <property type="protein sequence ID" value="CJA42370.1"/>
    <property type="gene ID" value="WBGene00218218"/>
</dbReference>
<evidence type="ECO:0000259" key="1">
    <source>
        <dbReference type="PROSITE" id="PS50878"/>
    </source>
</evidence>
<dbReference type="InterPro" id="IPR043502">
    <property type="entry name" value="DNA/RNA_pol_sf"/>
</dbReference>
<dbReference type="PANTHER" id="PTHR19446">
    <property type="entry name" value="REVERSE TRANSCRIPTASES"/>
    <property type="match status" value="1"/>
</dbReference>